<proteinExistence type="predicted"/>
<dbReference type="InterPro" id="IPR052894">
    <property type="entry name" value="AsmA-related"/>
</dbReference>
<evidence type="ECO:0000256" key="2">
    <source>
        <dbReference type="SAM" id="Phobius"/>
    </source>
</evidence>
<gene>
    <name evidence="3" type="ORF">ENN98_01060</name>
</gene>
<keyword evidence="2" id="KW-0472">Membrane</keyword>
<accession>A0A7C2X9C1</accession>
<feature type="compositionally biased region" description="Low complexity" evidence="1">
    <location>
        <begin position="17"/>
        <end position="26"/>
    </location>
</feature>
<dbReference type="Proteomes" id="UP000885986">
    <property type="component" value="Unassembled WGS sequence"/>
</dbReference>
<dbReference type="GO" id="GO:0005886">
    <property type="term" value="C:plasma membrane"/>
    <property type="evidence" value="ECO:0007669"/>
    <property type="project" value="TreeGrafter"/>
</dbReference>
<comment type="caution">
    <text evidence="3">The sequence shown here is derived from an EMBL/GenBank/DDBJ whole genome shotgun (WGS) entry which is preliminary data.</text>
</comment>
<evidence type="ECO:0000256" key="1">
    <source>
        <dbReference type="SAM" id="MobiDB-lite"/>
    </source>
</evidence>
<feature type="region of interest" description="Disordered" evidence="1">
    <location>
        <begin position="553"/>
        <end position="582"/>
    </location>
</feature>
<dbReference type="Pfam" id="PF05359">
    <property type="entry name" value="DUF748"/>
    <property type="match status" value="1"/>
</dbReference>
<protein>
    <submittedName>
        <fullName evidence="3">DUF748 domain-containing protein</fullName>
    </submittedName>
</protein>
<keyword evidence="2" id="KW-0812">Transmembrane</keyword>
<evidence type="ECO:0000313" key="3">
    <source>
        <dbReference type="EMBL" id="HET97297.1"/>
    </source>
</evidence>
<dbReference type="PANTHER" id="PTHR30441:SF8">
    <property type="entry name" value="DUF748 DOMAIN-CONTAINING PROTEIN"/>
    <property type="match status" value="1"/>
</dbReference>
<keyword evidence="2" id="KW-1133">Transmembrane helix</keyword>
<feature type="transmembrane region" description="Helical" evidence="2">
    <location>
        <begin position="82"/>
        <end position="104"/>
    </location>
</feature>
<dbReference type="EMBL" id="DSDS01000024">
    <property type="protein sequence ID" value="HET97297.1"/>
    <property type="molecule type" value="Genomic_DNA"/>
</dbReference>
<name>A0A7C2X9C1_9BACT</name>
<dbReference type="PANTHER" id="PTHR30441">
    <property type="entry name" value="DUF748 DOMAIN-CONTAINING PROTEIN"/>
    <property type="match status" value="1"/>
</dbReference>
<dbReference type="AlphaFoldDB" id="A0A7C2X9C1"/>
<sequence>MNDKTTDSTQPRSPLDIGAIPIAGGSSPPPPLEPEAPKEQAATQASPRGSSPDGRRNTPNLKSGGPKRRAKYALPLRPWPTVLTVIALAVGYLLLSQFFVSLFLPRFLTDYWSKSSGRPVTIARAEWRPLTMVLILHNGIVGPRLSDPHDRVDPLLSFRALRAALRPTALLTSGQLLKEMHLEQPFLHLRRDEEGAYNLPWPAAIVSAHRWLPRELTIGNGRLTYTDQGFSLPAQPGERGQIFQDELREISGDWQLSPEKGRPTALELSLRATGPGGAAVGLQGQLALDPEDQVSATDLQLSLQGLPLSALAAYLHPLLTQEIDSGVLTMRAHFQRDPSSELEIDQWLEIRGLRLGQQPASRRAKGSWPLLQALLTDQNGNLKLRLPLKFENRHQNSPYLRELAAALEQMREQAATNPQSLLAANHPHLVERIDFAPGSAELSREAGRDLDLLAAALGDYPLLRVEIAGWAGFACDQEALRLREQKLVTEQRRQAVTTLAREMAAGSEITVTAQQLAGLRPENVMIDERVLLELAAARQQVVRRRLAVALGVENGSASSPPDPAANRLLIPPPSLRQDPVVDAPPCATVKLQLQP</sequence>
<dbReference type="GO" id="GO:0090313">
    <property type="term" value="P:regulation of protein targeting to membrane"/>
    <property type="evidence" value="ECO:0007669"/>
    <property type="project" value="TreeGrafter"/>
</dbReference>
<organism evidence="3">
    <name type="scientific">Desulfurivibrio alkaliphilus</name>
    <dbReference type="NCBI Taxonomy" id="427923"/>
    <lineage>
        <taxon>Bacteria</taxon>
        <taxon>Pseudomonadati</taxon>
        <taxon>Thermodesulfobacteriota</taxon>
        <taxon>Desulfobulbia</taxon>
        <taxon>Desulfobulbales</taxon>
        <taxon>Desulfobulbaceae</taxon>
        <taxon>Desulfurivibrio</taxon>
    </lineage>
</organism>
<dbReference type="InterPro" id="IPR008023">
    <property type="entry name" value="DUF748"/>
</dbReference>
<feature type="region of interest" description="Disordered" evidence="1">
    <location>
        <begin position="1"/>
        <end position="69"/>
    </location>
</feature>
<reference evidence="3" key="1">
    <citation type="journal article" date="2020" name="mSystems">
        <title>Genome- and Community-Level Interaction Insights into Carbon Utilization and Element Cycling Functions of Hydrothermarchaeota in Hydrothermal Sediment.</title>
        <authorList>
            <person name="Zhou Z."/>
            <person name="Liu Y."/>
            <person name="Xu W."/>
            <person name="Pan J."/>
            <person name="Luo Z.H."/>
            <person name="Li M."/>
        </authorList>
    </citation>
    <scope>NUCLEOTIDE SEQUENCE [LARGE SCALE GENOMIC DNA]</scope>
    <source>
        <strain evidence="3">SpSt-1224</strain>
    </source>
</reference>